<organism evidence="2 3">
    <name type="scientific">Candidatus Contendibacter odensensis</name>
    <dbReference type="NCBI Taxonomy" id="1400860"/>
    <lineage>
        <taxon>Bacteria</taxon>
        <taxon>Pseudomonadati</taxon>
        <taxon>Pseudomonadota</taxon>
        <taxon>Gammaproteobacteria</taxon>
        <taxon>Candidatus Competibacteraceae</taxon>
        <taxon>Candidatus Contendibacter</taxon>
    </lineage>
</organism>
<evidence type="ECO:0000313" key="3">
    <source>
        <dbReference type="Proteomes" id="UP000229278"/>
    </source>
</evidence>
<name>A0A2G6PFJ3_9GAMM</name>
<dbReference type="InterPro" id="IPR057691">
    <property type="entry name" value="DUF7931"/>
</dbReference>
<evidence type="ECO:0000259" key="1">
    <source>
        <dbReference type="Pfam" id="PF25559"/>
    </source>
</evidence>
<reference evidence="2 3" key="1">
    <citation type="submission" date="2017-10" db="EMBL/GenBank/DDBJ databases">
        <title>Novel microbial diversity and functional potential in the marine mammal oral microbiome.</title>
        <authorList>
            <person name="Dudek N.K."/>
            <person name="Sun C.L."/>
            <person name="Burstein D."/>
            <person name="Kantor R.S."/>
            <person name="Aliaga Goltsman D.S."/>
            <person name="Bik E.M."/>
            <person name="Thomas B.C."/>
            <person name="Banfield J.F."/>
            <person name="Relman D.A."/>
        </authorList>
    </citation>
    <scope>NUCLEOTIDE SEQUENCE [LARGE SCALE GENOMIC DNA]</scope>
    <source>
        <strain evidence="2">DOLJORAL78_50_517</strain>
    </source>
</reference>
<comment type="caution">
    <text evidence="2">The sequence shown here is derived from an EMBL/GenBank/DDBJ whole genome shotgun (WGS) entry which is preliminary data.</text>
</comment>
<dbReference type="EMBL" id="PDTV01000005">
    <property type="protein sequence ID" value="PIE83336.1"/>
    <property type="molecule type" value="Genomic_DNA"/>
</dbReference>
<dbReference type="AlphaFoldDB" id="A0A2G6PFJ3"/>
<protein>
    <recommendedName>
        <fullName evidence="1">DUF7931 domain-containing protein</fullName>
    </recommendedName>
</protein>
<evidence type="ECO:0000313" key="2">
    <source>
        <dbReference type="EMBL" id="PIE83336.1"/>
    </source>
</evidence>
<proteinExistence type="predicted"/>
<dbReference type="Pfam" id="PF25559">
    <property type="entry name" value="DUF7931"/>
    <property type="match status" value="1"/>
</dbReference>
<feature type="domain" description="DUF7931" evidence="1">
    <location>
        <begin position="14"/>
        <end position="164"/>
    </location>
</feature>
<gene>
    <name evidence="2" type="ORF">CSA09_02380</name>
</gene>
<dbReference type="Proteomes" id="UP000229278">
    <property type="component" value="Unassembled WGS sequence"/>
</dbReference>
<accession>A0A2G6PFJ3</accession>
<sequence>MDDQNIPRVLDGLDDSRQALLDMLARMRHGLYWYTPQLCPGLYDCPEILDALRGRIVNQPKLRFHMVLPPAREWREHCPRLAQLSARLMTALKLRTLDRESIPDRPELSQAFVVADGRLLLHFSDPHRLLGRYEPKPVDRTKELSQLLQLIWDRAEPDPDLRYLGI</sequence>